<organism evidence="4 5">
    <name type="scientific">Lactiplantibacillus nangangensis</name>
    <dbReference type="NCBI Taxonomy" id="2559917"/>
    <lineage>
        <taxon>Bacteria</taxon>
        <taxon>Bacillati</taxon>
        <taxon>Bacillota</taxon>
        <taxon>Bacilli</taxon>
        <taxon>Lactobacillales</taxon>
        <taxon>Lactobacillaceae</taxon>
        <taxon>Lactiplantibacillus</taxon>
    </lineage>
</organism>
<dbReference type="EC" id="2.3.1.-" evidence="4"/>
<evidence type="ECO:0000256" key="1">
    <source>
        <dbReference type="ARBA" id="ARBA00022679"/>
    </source>
</evidence>
<dbReference type="InterPro" id="IPR016181">
    <property type="entry name" value="Acyl_CoA_acyltransferase"/>
</dbReference>
<proteinExistence type="predicted"/>
<dbReference type="PANTHER" id="PTHR42919:SF8">
    <property type="entry name" value="N-ALPHA-ACETYLTRANSFERASE 50"/>
    <property type="match status" value="1"/>
</dbReference>
<sequence>MIVIKENSLATVQPLLTALFAEQRADNGLVSHEPVSQQIAFGAYLDDQLVGGLIAAQRFESLLVAQLAVSSHCRKSGTGTQLLKNAEDWAREHGVTTVILTTRSNQAAGFYRRNGYEVFGEIADVPIKGLSTIYFLKRIG</sequence>
<dbReference type="SUPFAM" id="SSF55729">
    <property type="entry name" value="Acyl-CoA N-acyltransferases (Nat)"/>
    <property type="match status" value="1"/>
</dbReference>
<dbReference type="GO" id="GO:0016746">
    <property type="term" value="F:acyltransferase activity"/>
    <property type="evidence" value="ECO:0007669"/>
    <property type="project" value="UniProtKB-KW"/>
</dbReference>
<evidence type="ECO:0000313" key="5">
    <source>
        <dbReference type="Proteomes" id="UP001596171"/>
    </source>
</evidence>
<keyword evidence="1 4" id="KW-0808">Transferase</keyword>
<dbReference type="PANTHER" id="PTHR42919">
    <property type="entry name" value="N-ALPHA-ACETYLTRANSFERASE"/>
    <property type="match status" value="1"/>
</dbReference>
<comment type="caution">
    <text evidence="4">The sequence shown here is derived from an EMBL/GenBank/DDBJ whole genome shotgun (WGS) entry which is preliminary data.</text>
</comment>
<protein>
    <submittedName>
        <fullName evidence="4">GNAT family N-acetyltransferase</fullName>
        <ecNumber evidence="4">2.3.1.-</ecNumber>
    </submittedName>
</protein>
<dbReference type="InterPro" id="IPR051556">
    <property type="entry name" value="N-term/lysine_N-AcTrnsfr"/>
</dbReference>
<accession>A0ABW1SGK2</accession>
<gene>
    <name evidence="4" type="ORF">ACFP1L_02595</name>
</gene>
<reference evidence="5" key="1">
    <citation type="journal article" date="2019" name="Int. J. Syst. Evol. Microbiol.">
        <title>The Global Catalogue of Microorganisms (GCM) 10K type strain sequencing project: providing services to taxonomists for standard genome sequencing and annotation.</title>
        <authorList>
            <consortium name="The Broad Institute Genomics Platform"/>
            <consortium name="The Broad Institute Genome Sequencing Center for Infectious Disease"/>
            <person name="Wu L."/>
            <person name="Ma J."/>
        </authorList>
    </citation>
    <scope>NUCLEOTIDE SEQUENCE [LARGE SCALE GENOMIC DNA]</scope>
    <source>
        <strain evidence="5">CCM 8930</strain>
    </source>
</reference>
<dbReference type="PROSITE" id="PS51186">
    <property type="entry name" value="GNAT"/>
    <property type="match status" value="1"/>
</dbReference>
<name>A0ABW1SGK2_9LACO</name>
<keyword evidence="5" id="KW-1185">Reference proteome</keyword>
<feature type="domain" description="N-acetyltransferase" evidence="3">
    <location>
        <begin position="1"/>
        <end position="140"/>
    </location>
</feature>
<dbReference type="EMBL" id="JBHSSE010000003">
    <property type="protein sequence ID" value="MFC6200785.1"/>
    <property type="molecule type" value="Genomic_DNA"/>
</dbReference>
<dbReference type="RefSeq" id="WP_137615080.1">
    <property type="nucleotide sequence ID" value="NZ_BJDI01000001.1"/>
</dbReference>
<evidence type="ECO:0000259" key="3">
    <source>
        <dbReference type="PROSITE" id="PS51186"/>
    </source>
</evidence>
<dbReference type="Gene3D" id="3.40.630.30">
    <property type="match status" value="1"/>
</dbReference>
<dbReference type="Proteomes" id="UP001596171">
    <property type="component" value="Unassembled WGS sequence"/>
</dbReference>
<keyword evidence="2 4" id="KW-0012">Acyltransferase</keyword>
<dbReference type="CDD" id="cd04301">
    <property type="entry name" value="NAT_SF"/>
    <property type="match status" value="1"/>
</dbReference>
<evidence type="ECO:0000256" key="2">
    <source>
        <dbReference type="ARBA" id="ARBA00023315"/>
    </source>
</evidence>
<evidence type="ECO:0000313" key="4">
    <source>
        <dbReference type="EMBL" id="MFC6200785.1"/>
    </source>
</evidence>
<dbReference type="Pfam" id="PF13508">
    <property type="entry name" value="Acetyltransf_7"/>
    <property type="match status" value="1"/>
</dbReference>
<dbReference type="InterPro" id="IPR000182">
    <property type="entry name" value="GNAT_dom"/>
</dbReference>